<dbReference type="FunFam" id="1.20.1260.100:FF:000001">
    <property type="entry name" value="translocator protein 2"/>
    <property type="match status" value="1"/>
</dbReference>
<proteinExistence type="inferred from homology"/>
<dbReference type="PIRSF" id="PIRSF005859">
    <property type="entry name" value="PBR"/>
    <property type="match status" value="1"/>
</dbReference>
<dbReference type="GO" id="GO:0016020">
    <property type="term" value="C:membrane"/>
    <property type="evidence" value="ECO:0007669"/>
    <property type="project" value="UniProtKB-SubCell"/>
</dbReference>
<reference evidence="7" key="1">
    <citation type="submission" date="2023-03" db="EMBL/GenBank/DDBJ databases">
        <authorList>
            <person name="Julca I."/>
        </authorList>
    </citation>
    <scope>NUCLEOTIDE SEQUENCE</scope>
</reference>
<feature type="transmembrane region" description="Helical" evidence="6">
    <location>
        <begin position="54"/>
        <end position="74"/>
    </location>
</feature>
<name>A0AAV1DAT3_OLDCO</name>
<dbReference type="InterPro" id="IPR004307">
    <property type="entry name" value="TspO_MBR"/>
</dbReference>
<keyword evidence="8" id="KW-1185">Reference proteome</keyword>
<keyword evidence="3 6" id="KW-0812">Transmembrane</keyword>
<evidence type="ECO:0000313" key="8">
    <source>
        <dbReference type="Proteomes" id="UP001161247"/>
    </source>
</evidence>
<evidence type="ECO:0000256" key="4">
    <source>
        <dbReference type="ARBA" id="ARBA00022989"/>
    </source>
</evidence>
<sequence>MKGQKRSVMAKRGLRSLGLAVGLPLSLTLLDIALFGSNIKYATMEKPFWYPPLWALHSACLVASSLIGLSAWLVWVEGGFHRNPTALLLCLGAVASGLSWDPIVFRAGANKLGLVVCAAVFGLLVGCMRSFKTINPIAGDLVKPCLLWPLMLSLVNFKLVYH</sequence>
<dbReference type="AlphaFoldDB" id="A0AAV1DAT3"/>
<gene>
    <name evidence="7" type="ORF">OLC1_LOCUS13729</name>
</gene>
<feature type="transmembrane region" description="Helical" evidence="6">
    <location>
        <begin position="86"/>
        <end position="105"/>
    </location>
</feature>
<evidence type="ECO:0000256" key="2">
    <source>
        <dbReference type="ARBA" id="ARBA00007524"/>
    </source>
</evidence>
<dbReference type="EMBL" id="OX459122">
    <property type="protein sequence ID" value="CAI9104915.1"/>
    <property type="molecule type" value="Genomic_DNA"/>
</dbReference>
<keyword evidence="4 6" id="KW-1133">Transmembrane helix</keyword>
<dbReference type="GO" id="GO:0033013">
    <property type="term" value="P:tetrapyrrole metabolic process"/>
    <property type="evidence" value="ECO:0007669"/>
    <property type="project" value="UniProtKB-ARBA"/>
</dbReference>
<organism evidence="7 8">
    <name type="scientific">Oldenlandia corymbosa var. corymbosa</name>
    <dbReference type="NCBI Taxonomy" id="529605"/>
    <lineage>
        <taxon>Eukaryota</taxon>
        <taxon>Viridiplantae</taxon>
        <taxon>Streptophyta</taxon>
        <taxon>Embryophyta</taxon>
        <taxon>Tracheophyta</taxon>
        <taxon>Spermatophyta</taxon>
        <taxon>Magnoliopsida</taxon>
        <taxon>eudicotyledons</taxon>
        <taxon>Gunneridae</taxon>
        <taxon>Pentapetalae</taxon>
        <taxon>asterids</taxon>
        <taxon>lamiids</taxon>
        <taxon>Gentianales</taxon>
        <taxon>Rubiaceae</taxon>
        <taxon>Rubioideae</taxon>
        <taxon>Spermacoceae</taxon>
        <taxon>Hedyotis-Oldenlandia complex</taxon>
        <taxon>Oldenlandia</taxon>
    </lineage>
</organism>
<accession>A0AAV1DAT3</accession>
<dbReference type="InterPro" id="IPR038330">
    <property type="entry name" value="TspO/MBR-related_sf"/>
</dbReference>
<feature type="transmembrane region" description="Helical" evidence="6">
    <location>
        <begin position="111"/>
        <end position="129"/>
    </location>
</feature>
<evidence type="ECO:0000256" key="3">
    <source>
        <dbReference type="ARBA" id="ARBA00022692"/>
    </source>
</evidence>
<protein>
    <submittedName>
        <fullName evidence="7">OLC1v1003708C1</fullName>
    </submittedName>
</protein>
<dbReference type="CDD" id="cd15904">
    <property type="entry name" value="TSPO_MBR"/>
    <property type="match status" value="1"/>
</dbReference>
<evidence type="ECO:0000256" key="6">
    <source>
        <dbReference type="SAM" id="Phobius"/>
    </source>
</evidence>
<dbReference type="Pfam" id="PF03073">
    <property type="entry name" value="TspO_MBR"/>
    <property type="match status" value="1"/>
</dbReference>
<comment type="similarity">
    <text evidence="2">Belongs to the TspO/BZRP family.</text>
</comment>
<dbReference type="PANTHER" id="PTHR10057:SF0">
    <property type="entry name" value="TRANSLOCATOR PROTEIN"/>
    <property type="match status" value="1"/>
</dbReference>
<dbReference type="Gene3D" id="1.20.1260.100">
    <property type="entry name" value="TspO/MBR protein"/>
    <property type="match status" value="1"/>
</dbReference>
<dbReference type="Proteomes" id="UP001161247">
    <property type="component" value="Chromosome 5"/>
</dbReference>
<evidence type="ECO:0000313" key="7">
    <source>
        <dbReference type="EMBL" id="CAI9104915.1"/>
    </source>
</evidence>
<dbReference type="PANTHER" id="PTHR10057">
    <property type="entry name" value="PERIPHERAL-TYPE BENZODIAZEPINE RECEPTOR"/>
    <property type="match status" value="1"/>
</dbReference>
<comment type="subcellular location">
    <subcellularLocation>
        <location evidence="1">Membrane</location>
        <topology evidence="1">Multi-pass membrane protein</topology>
    </subcellularLocation>
</comment>
<evidence type="ECO:0000256" key="1">
    <source>
        <dbReference type="ARBA" id="ARBA00004141"/>
    </source>
</evidence>
<evidence type="ECO:0000256" key="5">
    <source>
        <dbReference type="ARBA" id="ARBA00023136"/>
    </source>
</evidence>
<keyword evidence="5 6" id="KW-0472">Membrane</keyword>